<evidence type="ECO:0000313" key="1">
    <source>
        <dbReference type="EMBL" id="GAX07011.1"/>
    </source>
</evidence>
<dbReference type="RefSeq" id="WP_089121917.1">
    <property type="nucleotide sequence ID" value="NZ_BCMI01000032.1"/>
</dbReference>
<comment type="caution">
    <text evidence="1">The sequence shown here is derived from an EMBL/GenBank/DDBJ whole genome shotgun (WGS) entry which is preliminary data.</text>
</comment>
<sequence length="95" mass="11288">MRYDELRDYFKQESPSNDIKMKYIYAQGKLINGVARYYIDGIEFLMIFSSEAQFASGVMYSSEDINHISSLLQTPFSERLTEDMKHKQERMRQRA</sequence>
<proteinExistence type="predicted"/>
<organism evidence="1 2">
    <name type="scientific">Secundilactobacillus pentosiphilus</name>
    <dbReference type="NCBI Taxonomy" id="1714682"/>
    <lineage>
        <taxon>Bacteria</taxon>
        <taxon>Bacillati</taxon>
        <taxon>Bacillota</taxon>
        <taxon>Bacilli</taxon>
        <taxon>Lactobacillales</taxon>
        <taxon>Lactobacillaceae</taxon>
        <taxon>Secundilactobacillus</taxon>
    </lineage>
</organism>
<dbReference type="Proteomes" id="UP000198414">
    <property type="component" value="Unassembled WGS sequence"/>
</dbReference>
<gene>
    <name evidence="1" type="ORF">IWT25_02359</name>
</gene>
<dbReference type="AlphaFoldDB" id="A0A1Z5IZV9"/>
<protein>
    <submittedName>
        <fullName evidence="1">Uncharacterized protein</fullName>
    </submittedName>
</protein>
<evidence type="ECO:0000313" key="2">
    <source>
        <dbReference type="Proteomes" id="UP000198414"/>
    </source>
</evidence>
<accession>A0A1Z5IZV9</accession>
<dbReference type="OrthoDB" id="2307615at2"/>
<name>A0A1Z5IZV9_9LACO</name>
<dbReference type="EMBL" id="BCMI01000032">
    <property type="protein sequence ID" value="GAX07011.1"/>
    <property type="molecule type" value="Genomic_DNA"/>
</dbReference>
<reference evidence="1 2" key="1">
    <citation type="submission" date="2015-11" db="EMBL/GenBank/DDBJ databases">
        <title>Draft genome sequences of new species of the genus Lactobacillus isolated from orchardgrass silage.</title>
        <authorList>
            <person name="Tohno M."/>
            <person name="Tanizawa Y."/>
            <person name="Arita M."/>
        </authorList>
    </citation>
    <scope>NUCLEOTIDE SEQUENCE [LARGE SCALE GENOMIC DNA]</scope>
    <source>
        <strain evidence="1 2">IWT25</strain>
    </source>
</reference>